<keyword evidence="1" id="KW-1133">Transmembrane helix</keyword>
<dbReference type="InterPro" id="IPR007272">
    <property type="entry name" value="Sulf_transp_TsuA/YedE"/>
</dbReference>
<geneLocation type="plasmid" evidence="2 3">
    <name>1</name>
</geneLocation>
<keyword evidence="2" id="KW-0614">Plasmid</keyword>
<organism evidence="2 3">
    <name type="scientific">Gemmatirosa kalamazoonensis</name>
    <dbReference type="NCBI Taxonomy" id="861299"/>
    <lineage>
        <taxon>Bacteria</taxon>
        <taxon>Pseudomonadati</taxon>
        <taxon>Gemmatimonadota</taxon>
        <taxon>Gemmatimonadia</taxon>
        <taxon>Gemmatimonadales</taxon>
        <taxon>Gemmatimonadaceae</taxon>
        <taxon>Gemmatirosa</taxon>
    </lineage>
</organism>
<dbReference type="Pfam" id="PF04143">
    <property type="entry name" value="Sulf_transp"/>
    <property type="match status" value="1"/>
</dbReference>
<feature type="transmembrane region" description="Helical" evidence="1">
    <location>
        <begin position="165"/>
        <end position="185"/>
    </location>
</feature>
<feature type="transmembrane region" description="Helical" evidence="1">
    <location>
        <begin position="125"/>
        <end position="145"/>
    </location>
</feature>
<name>W0RPP3_9BACT</name>
<gene>
    <name evidence="2" type="ORF">J421_4927</name>
</gene>
<keyword evidence="3" id="KW-1185">Reference proteome</keyword>
<protein>
    <recommendedName>
        <fullName evidence="4">Sulphur transport domain-containing protein</fullName>
    </recommendedName>
</protein>
<dbReference type="KEGG" id="gba:J421_4927"/>
<evidence type="ECO:0008006" key="4">
    <source>
        <dbReference type="Google" id="ProtNLM"/>
    </source>
</evidence>
<keyword evidence="1" id="KW-0812">Transmembrane</keyword>
<dbReference type="HOGENOM" id="CLU_037802_0_0_0"/>
<sequence>MTAPLTEYGALGTGGALAAALAIGVAFGWCLERAGLGSARKLIGQFYLTDLTVFKVMFSAIVTAMLGAFWLGRLGLLDLGRVYVPETFVAPQLVGGLVFGVGFPLAGLCPGTSCVAAVTGRLDGLAVVLGVFLGVLGAGAAVPSMSRFFASTPRGAYTIPDALHLPYGLVAFGIALLALGGFAVAERIEKRLPFNEPTHR</sequence>
<reference evidence="2 3" key="1">
    <citation type="journal article" date="2014" name="Genome Announc.">
        <title>Genome Sequence and Methylome of Soil Bacterium Gemmatirosa kalamazoonensis KBS708T, a Member of the Rarely Cultivated Gemmatimonadetes Phylum.</title>
        <authorList>
            <person name="Debruyn J.M."/>
            <person name="Radosevich M."/>
            <person name="Wommack K.E."/>
            <person name="Polson S.W."/>
            <person name="Hauser L.J."/>
            <person name="Fawaz M.N."/>
            <person name="Korlach J."/>
            <person name="Tsai Y.C."/>
        </authorList>
    </citation>
    <scope>NUCLEOTIDE SEQUENCE [LARGE SCALE GENOMIC DNA]</scope>
    <source>
        <strain evidence="2 3">KBS708</strain>
        <plasmid evidence="3">Plasmid 1</plasmid>
    </source>
</reference>
<keyword evidence="1" id="KW-0472">Membrane</keyword>
<feature type="transmembrane region" description="Helical" evidence="1">
    <location>
        <begin position="52"/>
        <end position="72"/>
    </location>
</feature>
<accession>W0RPP3</accession>
<dbReference type="Proteomes" id="UP000019151">
    <property type="component" value="Plasmid 1"/>
</dbReference>
<feature type="transmembrane region" description="Helical" evidence="1">
    <location>
        <begin position="12"/>
        <end position="31"/>
    </location>
</feature>
<evidence type="ECO:0000256" key="1">
    <source>
        <dbReference type="SAM" id="Phobius"/>
    </source>
</evidence>
<feature type="transmembrane region" description="Helical" evidence="1">
    <location>
        <begin position="92"/>
        <end position="118"/>
    </location>
</feature>
<dbReference type="RefSeq" id="WP_025413801.1">
    <property type="nucleotide sequence ID" value="NZ_CP007129.1"/>
</dbReference>
<dbReference type="EMBL" id="CP007129">
    <property type="protein sequence ID" value="AHG92462.1"/>
    <property type="molecule type" value="Genomic_DNA"/>
</dbReference>
<proteinExistence type="predicted"/>
<dbReference type="AlphaFoldDB" id="W0RPP3"/>
<evidence type="ECO:0000313" key="2">
    <source>
        <dbReference type="EMBL" id="AHG92462.1"/>
    </source>
</evidence>
<evidence type="ECO:0000313" key="3">
    <source>
        <dbReference type="Proteomes" id="UP000019151"/>
    </source>
</evidence>
<dbReference type="OrthoDB" id="1450994at2"/>
<dbReference type="InParanoid" id="W0RPP3"/>